<dbReference type="Pfam" id="PF06376">
    <property type="entry name" value="AGP"/>
    <property type="match status" value="1"/>
</dbReference>
<name>A0A9Q1MBM0_9SOLA</name>
<evidence type="ECO:0000313" key="4">
    <source>
        <dbReference type="Proteomes" id="UP001152561"/>
    </source>
</evidence>
<dbReference type="PANTHER" id="PTHR33374">
    <property type="entry name" value="ARABINOGALACTAN PROTEIN 20"/>
    <property type="match status" value="1"/>
</dbReference>
<evidence type="ECO:0000313" key="3">
    <source>
        <dbReference type="EMBL" id="KAJ8556226.1"/>
    </source>
</evidence>
<dbReference type="AlphaFoldDB" id="A0A9Q1MBM0"/>
<dbReference type="EMBL" id="JAJAGQ010000008">
    <property type="protein sequence ID" value="KAJ8556226.1"/>
    <property type="molecule type" value="Genomic_DNA"/>
</dbReference>
<accession>A0A9Q1MBM0</accession>
<dbReference type="OrthoDB" id="777504at2759"/>
<reference evidence="4" key="1">
    <citation type="journal article" date="2023" name="Proc. Natl. Acad. Sci. U.S.A.">
        <title>Genomic and structural basis for evolution of tropane alkaloid biosynthesis.</title>
        <authorList>
            <person name="Wanga Y.-J."/>
            <person name="Taina T."/>
            <person name="Yua J.-Y."/>
            <person name="Lia J."/>
            <person name="Xua B."/>
            <person name="Chenc J."/>
            <person name="D'Auriad J.C."/>
            <person name="Huanga J.-P."/>
            <person name="Huanga S.-X."/>
        </authorList>
    </citation>
    <scope>NUCLEOTIDE SEQUENCE [LARGE SCALE GENOMIC DNA]</scope>
    <source>
        <strain evidence="4">cv. KIB-2019</strain>
    </source>
</reference>
<protein>
    <submittedName>
        <fullName evidence="3">Uncharacterized protein</fullName>
    </submittedName>
</protein>
<dbReference type="Proteomes" id="UP001152561">
    <property type="component" value="Unassembled WGS sequence"/>
</dbReference>
<feature type="chain" id="PRO_5040445712" evidence="2">
    <location>
        <begin position="28"/>
        <end position="73"/>
    </location>
</feature>
<keyword evidence="1" id="KW-0812">Transmembrane</keyword>
<proteinExistence type="predicted"/>
<keyword evidence="2" id="KW-0732">Signal</keyword>
<comment type="caution">
    <text evidence="3">The sequence shown here is derived from an EMBL/GenBank/DDBJ whole genome shotgun (WGS) entry which is preliminary data.</text>
</comment>
<organism evidence="3 4">
    <name type="scientific">Anisodus acutangulus</name>
    <dbReference type="NCBI Taxonomy" id="402998"/>
    <lineage>
        <taxon>Eukaryota</taxon>
        <taxon>Viridiplantae</taxon>
        <taxon>Streptophyta</taxon>
        <taxon>Embryophyta</taxon>
        <taxon>Tracheophyta</taxon>
        <taxon>Spermatophyta</taxon>
        <taxon>Magnoliopsida</taxon>
        <taxon>eudicotyledons</taxon>
        <taxon>Gunneridae</taxon>
        <taxon>Pentapetalae</taxon>
        <taxon>asterids</taxon>
        <taxon>lamiids</taxon>
        <taxon>Solanales</taxon>
        <taxon>Solanaceae</taxon>
        <taxon>Solanoideae</taxon>
        <taxon>Hyoscyameae</taxon>
        <taxon>Anisodus</taxon>
    </lineage>
</organism>
<evidence type="ECO:0000256" key="1">
    <source>
        <dbReference type="SAM" id="Phobius"/>
    </source>
</evidence>
<sequence>MALSRGVVVGLAIFVVALVTIIPFAQAQELAPAPAPAPVRTTVDQGIAYVLMLVALVLTYLIHPMDASAYIFF</sequence>
<feature type="transmembrane region" description="Helical" evidence="1">
    <location>
        <begin position="46"/>
        <end position="63"/>
    </location>
</feature>
<evidence type="ECO:0000256" key="2">
    <source>
        <dbReference type="SAM" id="SignalP"/>
    </source>
</evidence>
<gene>
    <name evidence="3" type="ORF">K7X08_022984</name>
</gene>
<keyword evidence="1" id="KW-0472">Membrane</keyword>
<keyword evidence="1" id="KW-1133">Transmembrane helix</keyword>
<keyword evidence="4" id="KW-1185">Reference proteome</keyword>
<feature type="signal peptide" evidence="2">
    <location>
        <begin position="1"/>
        <end position="27"/>
    </location>
</feature>
<dbReference type="InterPro" id="IPR009424">
    <property type="entry name" value="AGP16/20/22/41"/>
</dbReference>